<dbReference type="EMBL" id="CP145723">
    <property type="protein sequence ID" value="WWM65474.1"/>
    <property type="molecule type" value="Genomic_DNA"/>
</dbReference>
<dbReference type="RefSeq" id="WP_338544937.1">
    <property type="nucleotide sequence ID" value="NZ_CP145723.1"/>
</dbReference>
<dbReference type="Proteomes" id="UP001372714">
    <property type="component" value="Chromosome"/>
</dbReference>
<gene>
    <name evidence="1" type="ORF">V6W80_17345</name>
</gene>
<evidence type="ECO:0000313" key="2">
    <source>
        <dbReference type="Proteomes" id="UP001372714"/>
    </source>
</evidence>
<sequence>MTILVQQLRERASRATPGPWELQASNSWRRIGTAGGRFADGDVLAPTTHRGDNHPDLAARQEDLDFIVAADPATVLALLDELDTAIANHENAVAHMQSVCAERDQLKAENAELIGLMRGVVGEFPHRHKGSDGNGPGHGHRVPGVWDSDNGELAGKPCAWCSIWNAAKGIVERHEQAMTKEQP</sequence>
<protein>
    <submittedName>
        <fullName evidence="1">Ead/Ea22-like family protein</fullName>
    </submittedName>
</protein>
<organism evidence="1 2">
    <name type="scientific">Pseudomonas benzopyrenica</name>
    <dbReference type="NCBI Taxonomy" id="2993566"/>
    <lineage>
        <taxon>Bacteria</taxon>
        <taxon>Pseudomonadati</taxon>
        <taxon>Pseudomonadota</taxon>
        <taxon>Gammaproteobacteria</taxon>
        <taxon>Pseudomonadales</taxon>
        <taxon>Pseudomonadaceae</taxon>
        <taxon>Pseudomonas</taxon>
    </lineage>
</organism>
<keyword evidence="2" id="KW-1185">Reference proteome</keyword>
<dbReference type="Pfam" id="PF13935">
    <property type="entry name" value="Ead_Ea22"/>
    <property type="match status" value="1"/>
</dbReference>
<dbReference type="InterPro" id="IPR025153">
    <property type="entry name" value="Ead_Ea22"/>
</dbReference>
<evidence type="ECO:0000313" key="1">
    <source>
        <dbReference type="EMBL" id="WWM65474.1"/>
    </source>
</evidence>
<proteinExistence type="predicted"/>
<name>A0ABZ2FMP7_9PSED</name>
<reference evidence="1 2" key="1">
    <citation type="submission" date="2024-02" db="EMBL/GenBank/DDBJ databases">
        <title>The whole genome sequence of Pseudomonas benzopyrenica MLY92.</title>
        <authorList>
            <person name="Liu Y."/>
        </authorList>
    </citation>
    <scope>NUCLEOTIDE SEQUENCE [LARGE SCALE GENOMIC DNA]</scope>
    <source>
        <strain evidence="1 2">MLY92</strain>
    </source>
</reference>
<accession>A0ABZ2FMP7</accession>